<reference evidence="2 3" key="1">
    <citation type="submission" date="2020-04" db="EMBL/GenBank/DDBJ databases">
        <authorList>
            <person name="Hitch T.C.A."/>
            <person name="Wylensek D."/>
            <person name="Clavel T."/>
        </authorList>
    </citation>
    <scope>NUCLEOTIDE SEQUENCE [LARGE SCALE GENOMIC DNA]</scope>
    <source>
        <strain evidence="2 3">WCA-380-WT-3C</strain>
    </source>
</reference>
<dbReference type="RefSeq" id="WP_168931864.1">
    <property type="nucleotide sequence ID" value="NZ_JABAFV010000026.1"/>
</dbReference>
<gene>
    <name evidence="2" type="ORF">HF857_10790</name>
</gene>
<keyword evidence="1" id="KW-0472">Membrane</keyword>
<evidence type="ECO:0000313" key="2">
    <source>
        <dbReference type="EMBL" id="NME50688.1"/>
    </source>
</evidence>
<comment type="caution">
    <text evidence="2">The sequence shown here is derived from an EMBL/GenBank/DDBJ whole genome shotgun (WGS) entry which is preliminary data.</text>
</comment>
<dbReference type="AlphaFoldDB" id="A0A7X9NNL4"/>
<dbReference type="EMBL" id="JABAFV010000026">
    <property type="protein sequence ID" value="NME50688.1"/>
    <property type="molecule type" value="Genomic_DNA"/>
</dbReference>
<sequence length="78" mass="8990">MKKSNIFLYISVILGLIGTLFSINMIPINSENLTTEQINYLLHEGAINYALGKKLQILALVFLVIYVYFLIKEKLKKR</sequence>
<accession>A0A7X9NNL4</accession>
<feature type="transmembrane region" description="Helical" evidence="1">
    <location>
        <begin position="46"/>
        <end position="71"/>
    </location>
</feature>
<keyword evidence="1" id="KW-0812">Transmembrane</keyword>
<name>A0A7X9NNL4_9ENTE</name>
<dbReference type="Proteomes" id="UP000588071">
    <property type="component" value="Unassembled WGS sequence"/>
</dbReference>
<evidence type="ECO:0000313" key="3">
    <source>
        <dbReference type="Proteomes" id="UP000588071"/>
    </source>
</evidence>
<protein>
    <submittedName>
        <fullName evidence="2">Uncharacterized protein</fullName>
    </submittedName>
</protein>
<proteinExistence type="predicted"/>
<keyword evidence="1" id="KW-1133">Transmembrane helix</keyword>
<organism evidence="2 3">
    <name type="scientific">Enterococcus cecorum</name>
    <dbReference type="NCBI Taxonomy" id="44008"/>
    <lineage>
        <taxon>Bacteria</taxon>
        <taxon>Bacillati</taxon>
        <taxon>Bacillota</taxon>
        <taxon>Bacilli</taxon>
        <taxon>Lactobacillales</taxon>
        <taxon>Enterococcaceae</taxon>
        <taxon>Enterococcus</taxon>
    </lineage>
</organism>
<evidence type="ECO:0000256" key="1">
    <source>
        <dbReference type="SAM" id="Phobius"/>
    </source>
</evidence>
<feature type="transmembrane region" description="Helical" evidence="1">
    <location>
        <begin position="7"/>
        <end position="26"/>
    </location>
</feature>